<dbReference type="PANTHER" id="PTHR42742">
    <property type="entry name" value="TRANSCRIPTIONAL REPRESSOR MPRA"/>
    <property type="match status" value="1"/>
</dbReference>
<protein>
    <submittedName>
        <fullName evidence="6">Class I mannose-6-phosphate isomerase</fullName>
    </submittedName>
</protein>
<evidence type="ECO:0000256" key="2">
    <source>
        <dbReference type="ARBA" id="ARBA00022833"/>
    </source>
</evidence>
<dbReference type="InterPro" id="IPR014628">
    <property type="entry name" value="Man6P_isomerase_Firm_short"/>
</dbReference>
<gene>
    <name evidence="6" type="ORF">IAC44_07180</name>
</gene>
<evidence type="ECO:0000256" key="3">
    <source>
        <dbReference type="PIRSR" id="PIRSR036894-1"/>
    </source>
</evidence>
<name>A0A9D1HCR8_9FLAO</name>
<dbReference type="InterPro" id="IPR046457">
    <property type="entry name" value="PMI_typeI_cat"/>
</dbReference>
<comment type="cofactor">
    <cofactor evidence="3">
        <name>Zn(2+)</name>
        <dbReference type="ChEBI" id="CHEBI:29105"/>
    </cofactor>
    <text evidence="3">Binds 1 zinc ion per subunit.</text>
</comment>
<evidence type="ECO:0000313" key="7">
    <source>
        <dbReference type="Proteomes" id="UP000824161"/>
    </source>
</evidence>
<feature type="binding site" evidence="3">
    <location>
        <position position="180"/>
    </location>
    <ligand>
        <name>Zn(2+)</name>
        <dbReference type="ChEBI" id="CHEBI:29105"/>
    </ligand>
</feature>
<sequence>MEQLYPLTFVPVYKEKIWGGDKIRTVLGKEYPGLANCGETWEVSGIEGAESVVAEGALAGRNLREIVAAYGAALVGERTWANSGADFPLLVKFISAQDDLSIQVHPDDEAARREGLLRGKTEMWYVLDADPGAYLVSGFSRPISREEYLEYFHSGRLEEILHRAPVHRGDCFFLPPGRVHSIGRGILLAEIQQAADVTYRIYDFERRDAQGRLRELHVEKALEAMDFSASGDPKVRYTLREDALTPLAECPYFSTGLLHGRRPLQRETAGEFVIHTCVGGRGRLRDAQGRDVELRPGVCVLTPACLERVEIVPAEDMGVELLETRPA</sequence>
<evidence type="ECO:0000256" key="1">
    <source>
        <dbReference type="ARBA" id="ARBA00022723"/>
    </source>
</evidence>
<keyword evidence="1 3" id="KW-0479">Metal-binding</keyword>
<dbReference type="Proteomes" id="UP000824161">
    <property type="component" value="Unassembled WGS sequence"/>
</dbReference>
<proteinExistence type="predicted"/>
<keyword evidence="6" id="KW-0413">Isomerase</keyword>
<dbReference type="CDD" id="cd07010">
    <property type="entry name" value="cupin_PMI_type_I_N_bac"/>
    <property type="match status" value="1"/>
</dbReference>
<dbReference type="SUPFAM" id="SSF51182">
    <property type="entry name" value="RmlC-like cupins"/>
    <property type="match status" value="1"/>
</dbReference>
<dbReference type="GO" id="GO:0008270">
    <property type="term" value="F:zinc ion binding"/>
    <property type="evidence" value="ECO:0007669"/>
    <property type="project" value="InterPro"/>
</dbReference>
<evidence type="ECO:0000313" key="6">
    <source>
        <dbReference type="EMBL" id="HIT98602.1"/>
    </source>
</evidence>
<dbReference type="InterPro" id="IPR011051">
    <property type="entry name" value="RmlC_Cupin_sf"/>
</dbReference>
<dbReference type="PIRSF" id="PIRSF036894">
    <property type="entry name" value="PMI_Firm_short"/>
    <property type="match status" value="1"/>
</dbReference>
<dbReference type="InterPro" id="IPR051804">
    <property type="entry name" value="Carb_Metab_Reg_Kinase/Isom"/>
</dbReference>
<dbReference type="PANTHER" id="PTHR42742:SF3">
    <property type="entry name" value="FRUCTOKINASE"/>
    <property type="match status" value="1"/>
</dbReference>
<feature type="domain" description="Phosphomannose isomerase type I catalytic" evidence="5">
    <location>
        <begin position="11"/>
        <end position="113"/>
    </location>
</feature>
<reference evidence="6" key="2">
    <citation type="journal article" date="2021" name="PeerJ">
        <title>Extensive microbial diversity within the chicken gut microbiome revealed by metagenomics and culture.</title>
        <authorList>
            <person name="Gilroy R."/>
            <person name="Ravi A."/>
            <person name="Getino M."/>
            <person name="Pursley I."/>
            <person name="Horton D.L."/>
            <person name="Alikhan N.F."/>
            <person name="Baker D."/>
            <person name="Gharbi K."/>
            <person name="Hall N."/>
            <person name="Watson M."/>
            <person name="Adriaenssens E.M."/>
            <person name="Foster-Nyarko E."/>
            <person name="Jarju S."/>
            <person name="Secka A."/>
            <person name="Antonio M."/>
            <person name="Oren A."/>
            <person name="Chaudhuri R.R."/>
            <person name="La Ragione R."/>
            <person name="Hildebrand F."/>
            <person name="Pallen M.J."/>
        </authorList>
    </citation>
    <scope>NUCLEOTIDE SEQUENCE</scope>
    <source>
        <strain evidence="6">1383</strain>
    </source>
</reference>
<keyword evidence="2 3" id="KW-0862">Zinc</keyword>
<comment type="caution">
    <text evidence="6">The sequence shown here is derived from an EMBL/GenBank/DDBJ whole genome shotgun (WGS) entry which is preliminary data.</text>
</comment>
<dbReference type="Pfam" id="PF20511">
    <property type="entry name" value="PMI_typeI_cat"/>
    <property type="match status" value="1"/>
</dbReference>
<organism evidence="6 7">
    <name type="scientific">Candidatus Merdimorpha stercoravium</name>
    <dbReference type="NCBI Taxonomy" id="2840863"/>
    <lineage>
        <taxon>Bacteria</taxon>
        <taxon>Pseudomonadati</taxon>
        <taxon>Bacteroidota</taxon>
        <taxon>Flavobacteriia</taxon>
        <taxon>Flavobacteriales</taxon>
        <taxon>Candidatus Merdimorpha</taxon>
    </lineage>
</organism>
<reference evidence="6" key="1">
    <citation type="submission" date="2020-10" db="EMBL/GenBank/DDBJ databases">
        <authorList>
            <person name="Gilroy R."/>
        </authorList>
    </citation>
    <scope>NUCLEOTIDE SEQUENCE</scope>
    <source>
        <strain evidence="6">1383</strain>
    </source>
</reference>
<accession>A0A9D1HCR8</accession>
<evidence type="ECO:0000256" key="4">
    <source>
        <dbReference type="PIRSR" id="PIRSR036894-2"/>
    </source>
</evidence>
<dbReference type="Gene3D" id="2.60.120.10">
    <property type="entry name" value="Jelly Rolls"/>
    <property type="match status" value="2"/>
</dbReference>
<dbReference type="AlphaFoldDB" id="A0A9D1HCR8"/>
<evidence type="ECO:0000259" key="5">
    <source>
        <dbReference type="Pfam" id="PF20511"/>
    </source>
</evidence>
<dbReference type="InterPro" id="IPR014710">
    <property type="entry name" value="RmlC-like_jellyroll"/>
</dbReference>
<dbReference type="GO" id="GO:0004476">
    <property type="term" value="F:mannose-6-phosphate isomerase activity"/>
    <property type="evidence" value="ECO:0007669"/>
    <property type="project" value="InterPro"/>
</dbReference>
<feature type="binding site" evidence="3">
    <location>
        <position position="122"/>
    </location>
    <ligand>
        <name>Zn(2+)</name>
        <dbReference type="ChEBI" id="CHEBI:29105"/>
    </ligand>
</feature>
<dbReference type="EMBL" id="DVLY01000184">
    <property type="protein sequence ID" value="HIT98602.1"/>
    <property type="molecule type" value="Genomic_DNA"/>
</dbReference>
<dbReference type="GO" id="GO:0005975">
    <property type="term" value="P:carbohydrate metabolic process"/>
    <property type="evidence" value="ECO:0007669"/>
    <property type="project" value="InterPro"/>
</dbReference>
<feature type="binding site" evidence="3">
    <location>
        <position position="105"/>
    </location>
    <ligand>
        <name>Zn(2+)</name>
        <dbReference type="ChEBI" id="CHEBI:29105"/>
    </ligand>
</feature>
<feature type="active site" evidence="4">
    <location>
        <position position="200"/>
    </location>
</feature>